<sequence length="98" mass="11595">MFIRVQNSGRLSLHFDQRKRVKQDVDQMDLTRLLPFPFDSLGTLNFLKSSFSQLKQILHHWRAIRLLRSDWVRCGQLLLAPATQVRVGEVGFPWQEKF</sequence>
<protein>
    <submittedName>
        <fullName evidence="1">Uncharacterized protein</fullName>
    </submittedName>
</protein>
<name>A0A4Y2GRE6_ARAVE</name>
<dbReference type="AlphaFoldDB" id="A0A4Y2GRE6"/>
<keyword evidence="2" id="KW-1185">Reference proteome</keyword>
<evidence type="ECO:0000313" key="1">
    <source>
        <dbReference type="EMBL" id="GBM55316.1"/>
    </source>
</evidence>
<gene>
    <name evidence="1" type="ORF">AVEN_253984_1</name>
</gene>
<accession>A0A4Y2GRE6</accession>
<dbReference type="Proteomes" id="UP000499080">
    <property type="component" value="Unassembled WGS sequence"/>
</dbReference>
<reference evidence="1 2" key="1">
    <citation type="journal article" date="2019" name="Sci. Rep.">
        <title>Orb-weaving spider Araneus ventricosus genome elucidates the spidroin gene catalogue.</title>
        <authorList>
            <person name="Kono N."/>
            <person name="Nakamura H."/>
            <person name="Ohtoshi R."/>
            <person name="Moran D.A.P."/>
            <person name="Shinohara A."/>
            <person name="Yoshida Y."/>
            <person name="Fujiwara M."/>
            <person name="Mori M."/>
            <person name="Tomita M."/>
            <person name="Arakawa K."/>
        </authorList>
    </citation>
    <scope>NUCLEOTIDE SEQUENCE [LARGE SCALE GENOMIC DNA]</scope>
</reference>
<evidence type="ECO:0000313" key="2">
    <source>
        <dbReference type="Proteomes" id="UP000499080"/>
    </source>
</evidence>
<dbReference type="EMBL" id="BGPR01001495">
    <property type="protein sequence ID" value="GBM55316.1"/>
    <property type="molecule type" value="Genomic_DNA"/>
</dbReference>
<comment type="caution">
    <text evidence="1">The sequence shown here is derived from an EMBL/GenBank/DDBJ whole genome shotgun (WGS) entry which is preliminary data.</text>
</comment>
<proteinExistence type="predicted"/>
<organism evidence="1 2">
    <name type="scientific">Araneus ventricosus</name>
    <name type="common">Orbweaver spider</name>
    <name type="synonym">Epeira ventricosa</name>
    <dbReference type="NCBI Taxonomy" id="182803"/>
    <lineage>
        <taxon>Eukaryota</taxon>
        <taxon>Metazoa</taxon>
        <taxon>Ecdysozoa</taxon>
        <taxon>Arthropoda</taxon>
        <taxon>Chelicerata</taxon>
        <taxon>Arachnida</taxon>
        <taxon>Araneae</taxon>
        <taxon>Araneomorphae</taxon>
        <taxon>Entelegynae</taxon>
        <taxon>Araneoidea</taxon>
        <taxon>Araneidae</taxon>
        <taxon>Araneus</taxon>
    </lineage>
</organism>